<organism evidence="1">
    <name type="scientific">Brassica napus</name>
    <name type="common">Rape</name>
    <dbReference type="NCBI Taxonomy" id="3708"/>
    <lineage>
        <taxon>Eukaryota</taxon>
        <taxon>Viridiplantae</taxon>
        <taxon>Streptophyta</taxon>
        <taxon>Embryophyta</taxon>
        <taxon>Tracheophyta</taxon>
        <taxon>Spermatophyta</taxon>
        <taxon>Magnoliopsida</taxon>
        <taxon>eudicotyledons</taxon>
        <taxon>Gunneridae</taxon>
        <taxon>Pentapetalae</taxon>
        <taxon>rosids</taxon>
        <taxon>malvids</taxon>
        <taxon>Brassicales</taxon>
        <taxon>Brassicaceae</taxon>
        <taxon>Brassiceae</taxon>
        <taxon>Brassica</taxon>
    </lineage>
</organism>
<dbReference type="EMBL" id="HG994372">
    <property type="protein sequence ID" value="CAF2107794.1"/>
    <property type="molecule type" value="Genomic_DNA"/>
</dbReference>
<reference evidence="1" key="1">
    <citation type="submission" date="2021-01" db="EMBL/GenBank/DDBJ databases">
        <authorList>
            <consortium name="Genoscope - CEA"/>
            <person name="William W."/>
        </authorList>
    </citation>
    <scope>NUCLEOTIDE SEQUENCE</scope>
</reference>
<gene>
    <name evidence="1" type="ORF">DARMORV10_C08P12120.1</name>
</gene>
<dbReference type="Proteomes" id="UP001295469">
    <property type="component" value="Chromosome C08"/>
</dbReference>
<accession>A0A816U0B5</accession>
<protein>
    <submittedName>
        <fullName evidence="1">(rape) hypothetical protein</fullName>
    </submittedName>
</protein>
<dbReference type="AlphaFoldDB" id="A0A816U0B5"/>
<proteinExistence type="predicted"/>
<name>A0A816U0B5_BRANA</name>
<evidence type="ECO:0000313" key="1">
    <source>
        <dbReference type="EMBL" id="CAF2107794.1"/>
    </source>
</evidence>
<sequence length="88" mass="9881">MSFFKLHNALHWIFLPSSTVEPNASSRRSWFPESPVLRSQRNLILWCGGKDHLGMLANGLAVVFSADGSPEAFEPPRPFFITLVMKHG</sequence>